<dbReference type="GO" id="GO:0006629">
    <property type="term" value="P:lipid metabolic process"/>
    <property type="evidence" value="ECO:0007669"/>
    <property type="project" value="InterPro"/>
</dbReference>
<dbReference type="Proteomes" id="UP000011648">
    <property type="component" value="Unassembled WGS sequence"/>
</dbReference>
<dbReference type="GO" id="GO:0008081">
    <property type="term" value="F:phosphoric diester hydrolase activity"/>
    <property type="evidence" value="ECO:0007669"/>
    <property type="project" value="InterPro"/>
</dbReference>
<evidence type="ECO:0000313" key="3">
    <source>
        <dbReference type="Proteomes" id="UP000011648"/>
    </source>
</evidence>
<name>L9ZGU2_9EURY</name>
<gene>
    <name evidence="2" type="ORF">C484_20612</name>
</gene>
<dbReference type="PROSITE" id="PS51704">
    <property type="entry name" value="GP_PDE"/>
    <property type="match status" value="1"/>
</dbReference>
<comment type="caution">
    <text evidence="2">The sequence shown here is derived from an EMBL/GenBank/DDBJ whole genome shotgun (WGS) entry which is preliminary data.</text>
</comment>
<dbReference type="Pfam" id="PF03009">
    <property type="entry name" value="GDPD"/>
    <property type="match status" value="1"/>
</dbReference>
<dbReference type="AlphaFoldDB" id="L9ZGU2"/>
<reference evidence="2 3" key="1">
    <citation type="journal article" date="2014" name="PLoS Genet.">
        <title>Phylogenetically driven sequencing of extremely halophilic archaea reveals strategies for static and dynamic osmo-response.</title>
        <authorList>
            <person name="Becker E.A."/>
            <person name="Seitzer P.M."/>
            <person name="Tritt A."/>
            <person name="Larsen D."/>
            <person name="Krusor M."/>
            <person name="Yao A.I."/>
            <person name="Wu D."/>
            <person name="Madern D."/>
            <person name="Eisen J.A."/>
            <person name="Darling A.E."/>
            <person name="Facciotti M.T."/>
        </authorList>
    </citation>
    <scope>NUCLEOTIDE SEQUENCE [LARGE SCALE GENOMIC DNA]</scope>
    <source>
        <strain evidence="2 3">DSM 12281</strain>
    </source>
</reference>
<dbReference type="CDD" id="cd08556">
    <property type="entry name" value="GDPD"/>
    <property type="match status" value="1"/>
</dbReference>
<proteinExistence type="predicted"/>
<evidence type="ECO:0000259" key="1">
    <source>
        <dbReference type="PROSITE" id="PS51704"/>
    </source>
</evidence>
<protein>
    <submittedName>
        <fullName evidence="2">Glycerophosphoryl diester phosphodiesterase</fullName>
    </submittedName>
</protein>
<dbReference type="PANTHER" id="PTHR46211:SF14">
    <property type="entry name" value="GLYCEROPHOSPHODIESTER PHOSPHODIESTERASE"/>
    <property type="match status" value="1"/>
</dbReference>
<sequence length="235" mass="25350">MRLIAHRGFASTAPENTIAAVQSAADHADAVEVDVRRCQSGELVVIHDATVERIIGGAVDTTTPTPDTATVATTPLSELKTHTVLDSGERIPTLAELLEALPPGLELHLELKERGLAADVLDAIDGIDNPVLLTSFLPSELREIRELEPSQPIGLLVSRRLETPVTTAVELDCDVLGASYWRCLTTRLVPRAKVVDLEIHAWPIKRRLTAALLGFRGVDCASADRPIRVPCVGLE</sequence>
<dbReference type="EMBL" id="AOIL01000068">
    <property type="protein sequence ID" value="ELY85281.1"/>
    <property type="molecule type" value="Genomic_DNA"/>
</dbReference>
<dbReference type="PANTHER" id="PTHR46211">
    <property type="entry name" value="GLYCEROPHOSPHORYL DIESTER PHOSPHODIESTERASE"/>
    <property type="match status" value="1"/>
</dbReference>
<dbReference type="STRING" id="1230458.C484_20612"/>
<dbReference type="SUPFAM" id="SSF51695">
    <property type="entry name" value="PLC-like phosphodiesterases"/>
    <property type="match status" value="1"/>
</dbReference>
<accession>L9ZGU2</accession>
<dbReference type="RefSeq" id="WP_006827695.1">
    <property type="nucleotide sequence ID" value="NZ_AOIL01000068.1"/>
</dbReference>
<feature type="domain" description="GP-PDE" evidence="1">
    <location>
        <begin position="1"/>
        <end position="235"/>
    </location>
</feature>
<evidence type="ECO:0000313" key="2">
    <source>
        <dbReference type="EMBL" id="ELY85281.1"/>
    </source>
</evidence>
<dbReference type="Gene3D" id="3.20.20.190">
    <property type="entry name" value="Phosphatidylinositol (PI) phosphodiesterase"/>
    <property type="match status" value="1"/>
</dbReference>
<keyword evidence="3" id="KW-1185">Reference proteome</keyword>
<dbReference type="PATRIC" id="fig|1230458.4.peg.4150"/>
<dbReference type="OrthoDB" id="19020at2157"/>
<dbReference type="InterPro" id="IPR030395">
    <property type="entry name" value="GP_PDE_dom"/>
</dbReference>
<organism evidence="2 3">
    <name type="scientific">Natrialba taiwanensis DSM 12281</name>
    <dbReference type="NCBI Taxonomy" id="1230458"/>
    <lineage>
        <taxon>Archaea</taxon>
        <taxon>Methanobacteriati</taxon>
        <taxon>Methanobacteriota</taxon>
        <taxon>Stenosarchaea group</taxon>
        <taxon>Halobacteria</taxon>
        <taxon>Halobacteriales</taxon>
        <taxon>Natrialbaceae</taxon>
        <taxon>Natrialba</taxon>
    </lineage>
</organism>
<dbReference type="InterPro" id="IPR017946">
    <property type="entry name" value="PLC-like_Pdiesterase_TIM-brl"/>
</dbReference>